<dbReference type="InterPro" id="IPR046037">
    <property type="entry name" value="DUF5995"/>
</dbReference>
<dbReference type="RefSeq" id="WP_145909479.1">
    <property type="nucleotide sequence ID" value="NZ_BAAAMZ010000001.1"/>
</dbReference>
<keyword evidence="2" id="KW-1185">Reference proteome</keyword>
<reference evidence="1 2" key="1">
    <citation type="submission" date="2019-06" db="EMBL/GenBank/DDBJ databases">
        <title>Sequencing the genomes of 1000 actinobacteria strains.</title>
        <authorList>
            <person name="Klenk H.-P."/>
        </authorList>
    </citation>
    <scope>NUCLEOTIDE SEQUENCE [LARGE SCALE GENOMIC DNA]</scope>
    <source>
        <strain evidence="1 2">DSM 44826</strain>
    </source>
</reference>
<proteinExistence type="predicted"/>
<evidence type="ECO:0000313" key="2">
    <source>
        <dbReference type="Proteomes" id="UP000317940"/>
    </source>
</evidence>
<gene>
    <name evidence="1" type="ORF">FHX73_13309</name>
</gene>
<evidence type="ECO:0000313" key="1">
    <source>
        <dbReference type="EMBL" id="TWF90265.1"/>
    </source>
</evidence>
<protein>
    <submittedName>
        <fullName evidence="1">Uncharacterized protein</fullName>
    </submittedName>
</protein>
<dbReference type="OrthoDB" id="583431at2"/>
<name>A0A561TT16_9ACTN</name>
<organism evidence="1 2">
    <name type="scientific">Kitasatospora viridis</name>
    <dbReference type="NCBI Taxonomy" id="281105"/>
    <lineage>
        <taxon>Bacteria</taxon>
        <taxon>Bacillati</taxon>
        <taxon>Actinomycetota</taxon>
        <taxon>Actinomycetes</taxon>
        <taxon>Kitasatosporales</taxon>
        <taxon>Streptomycetaceae</taxon>
        <taxon>Kitasatospora</taxon>
    </lineage>
</organism>
<accession>A0A561TT16</accession>
<dbReference type="Pfam" id="PF19458">
    <property type="entry name" value="DUF5995"/>
    <property type="match status" value="1"/>
</dbReference>
<dbReference type="AlphaFoldDB" id="A0A561TT16"/>
<sequence length="248" mass="26890">MGTEPAPAPLSQLPDSIDGVIQRMKQLDAELDARDGVAAFNRMYLRVTELVGSKLIDGFFQDTAFIERMDVIFADLFFRNVDAAKAGRPVNPAWQPLIDARRRGAAIWPIQFAFAGMTAHIGHDLALAVILACEERHTKPNTPPVHADYQKVNQLLSQVEAEVRAAFEPELLKLATTDAEALKHLLASFSMEAARDAAWIAVQGLWAQKKEPFAIPGFELSCQALAASVGLTAQALLALVAPVAPPNA</sequence>
<dbReference type="Proteomes" id="UP000317940">
    <property type="component" value="Unassembled WGS sequence"/>
</dbReference>
<comment type="caution">
    <text evidence="1">The sequence shown here is derived from an EMBL/GenBank/DDBJ whole genome shotgun (WGS) entry which is preliminary data.</text>
</comment>
<dbReference type="EMBL" id="VIWT01000003">
    <property type="protein sequence ID" value="TWF90265.1"/>
    <property type="molecule type" value="Genomic_DNA"/>
</dbReference>